<keyword evidence="1" id="KW-0812">Transmembrane</keyword>
<proteinExistence type="predicted"/>
<gene>
    <name evidence="3" type="ORF">AZE42_05024</name>
</gene>
<reference evidence="3 4" key="1">
    <citation type="submission" date="2016-03" db="EMBL/GenBank/DDBJ databases">
        <title>Comparative genomics of the ectomycorrhizal sister species Rhizopogon vinicolor and Rhizopogon vesiculosus (Basidiomycota: Boletales) reveals a divergence of the mating type B locus.</title>
        <authorList>
            <person name="Mujic A.B."/>
            <person name="Kuo A."/>
            <person name="Tritt A."/>
            <person name="Lipzen A."/>
            <person name="Chen C."/>
            <person name="Johnson J."/>
            <person name="Sharma A."/>
            <person name="Barry K."/>
            <person name="Grigoriev I.V."/>
            <person name="Spatafora J.W."/>
        </authorList>
    </citation>
    <scope>NUCLEOTIDE SEQUENCE [LARGE SCALE GENOMIC DNA]</scope>
    <source>
        <strain evidence="3 4">AM-OR11-056</strain>
    </source>
</reference>
<name>A0A1J8QIR0_9AGAM</name>
<dbReference type="OrthoDB" id="2679808at2759"/>
<dbReference type="Pfam" id="PF20152">
    <property type="entry name" value="DUF6534"/>
    <property type="match status" value="1"/>
</dbReference>
<evidence type="ECO:0000259" key="2">
    <source>
        <dbReference type="Pfam" id="PF20152"/>
    </source>
</evidence>
<dbReference type="InterPro" id="IPR045339">
    <property type="entry name" value="DUF6534"/>
</dbReference>
<dbReference type="EMBL" id="LVVM01004235">
    <property type="protein sequence ID" value="OJA13272.1"/>
    <property type="molecule type" value="Genomic_DNA"/>
</dbReference>
<feature type="domain" description="DUF6534" evidence="2">
    <location>
        <begin position="152"/>
        <end position="242"/>
    </location>
</feature>
<accession>A0A1J8QIR0</accession>
<protein>
    <recommendedName>
        <fullName evidence="2">DUF6534 domain-containing protein</fullName>
    </recommendedName>
</protein>
<organism evidence="3 4">
    <name type="scientific">Rhizopogon vesiculosus</name>
    <dbReference type="NCBI Taxonomy" id="180088"/>
    <lineage>
        <taxon>Eukaryota</taxon>
        <taxon>Fungi</taxon>
        <taxon>Dikarya</taxon>
        <taxon>Basidiomycota</taxon>
        <taxon>Agaricomycotina</taxon>
        <taxon>Agaricomycetes</taxon>
        <taxon>Agaricomycetidae</taxon>
        <taxon>Boletales</taxon>
        <taxon>Suillineae</taxon>
        <taxon>Rhizopogonaceae</taxon>
        <taxon>Rhizopogon</taxon>
    </lineage>
</organism>
<evidence type="ECO:0000256" key="1">
    <source>
        <dbReference type="SAM" id="Phobius"/>
    </source>
</evidence>
<dbReference type="AlphaFoldDB" id="A0A1J8QIR0"/>
<comment type="caution">
    <text evidence="3">The sequence shown here is derived from an EMBL/GenBank/DDBJ whole genome shotgun (WGS) entry which is preliminary data.</text>
</comment>
<evidence type="ECO:0000313" key="3">
    <source>
        <dbReference type="EMBL" id="OJA13272.1"/>
    </source>
</evidence>
<keyword evidence="1" id="KW-0472">Membrane</keyword>
<feature type="transmembrane region" description="Helical" evidence="1">
    <location>
        <begin position="12"/>
        <end position="32"/>
    </location>
</feature>
<feature type="transmembrane region" description="Helical" evidence="1">
    <location>
        <begin position="141"/>
        <end position="165"/>
    </location>
</feature>
<evidence type="ECO:0000313" key="4">
    <source>
        <dbReference type="Proteomes" id="UP000183567"/>
    </source>
</evidence>
<keyword evidence="1" id="KW-1133">Transmembrane helix</keyword>
<feature type="transmembrane region" description="Helical" evidence="1">
    <location>
        <begin position="76"/>
        <end position="94"/>
    </location>
</feature>
<keyword evidence="4" id="KW-1185">Reference proteome</keyword>
<feature type="transmembrane region" description="Helical" evidence="1">
    <location>
        <begin position="106"/>
        <end position="129"/>
    </location>
</feature>
<feature type="transmembrane region" description="Helical" evidence="1">
    <location>
        <begin position="190"/>
        <end position="209"/>
    </location>
</feature>
<dbReference type="Proteomes" id="UP000183567">
    <property type="component" value="Unassembled WGS sequence"/>
</dbReference>
<sequence>MLSSAYPVESIWEPGFTIGVTISLVLGGIWYLNISPSFWDSVHTVGLLSAYWHIVLSCRRNTTSPECRRSFSRGSLVAFVGHILVTLSVQSFYVHRVWIISGKNQLIAGVIIFVIFFQKFFAFCGELVIKNRDWSALVGHPYALLASGSGLTINAMITISIAYFLRPNRSQMPGDGTDDMASTAIDKDDVYPLMANSIIHILIIITLLLPDLKARQRWALAPGSLLTKSYFNSMLAVLNTRKAIRQRQEEALGQMFELGTIRNSAASVHRVNEN</sequence>